<dbReference type="EMBL" id="PGUY01000033">
    <property type="protein sequence ID" value="PLT29788.1"/>
    <property type="molecule type" value="Genomic_DNA"/>
</dbReference>
<accession>A0A2N5M5Z8</accession>
<gene>
    <name evidence="2" type="ORF">CUU66_10815</name>
</gene>
<feature type="transmembrane region" description="Helical" evidence="1">
    <location>
        <begin position="49"/>
        <end position="71"/>
    </location>
</feature>
<feature type="transmembrane region" description="Helical" evidence="1">
    <location>
        <begin position="83"/>
        <end position="111"/>
    </location>
</feature>
<evidence type="ECO:0000313" key="2">
    <source>
        <dbReference type="EMBL" id="PLT29788.1"/>
    </source>
</evidence>
<dbReference type="AlphaFoldDB" id="A0A2N5M5Z8"/>
<sequence>MIQRKMIAASISSSLLALLLGVIIPNPYREGFVVGQNYFISTTAIVNLFLMYFFPAVLLYGIATSIFSDLAGQFLSRVSENRLRAVLVSLILHVLFGLVLLPYSLAASILFFTIDKLLRKKNTIYPWRQAVVSLFIPIALWVISWVIVGIKDYMDMIYIIRL</sequence>
<dbReference type="RefSeq" id="WP_101641988.1">
    <property type="nucleotide sequence ID" value="NZ_PGUY01000033.1"/>
</dbReference>
<evidence type="ECO:0000256" key="1">
    <source>
        <dbReference type="SAM" id="Phobius"/>
    </source>
</evidence>
<dbReference type="Proteomes" id="UP000234748">
    <property type="component" value="Unassembled WGS sequence"/>
</dbReference>
<keyword evidence="1" id="KW-1133">Transmembrane helix</keyword>
<comment type="caution">
    <text evidence="2">The sequence shown here is derived from an EMBL/GenBank/DDBJ whole genome shotgun (WGS) entry which is preliminary data.</text>
</comment>
<reference evidence="2 3" key="1">
    <citation type="submission" date="2017-11" db="EMBL/GenBank/DDBJ databases">
        <title>Comparitive Functional Genomics of Dry Heat Resistant strains isolated from the Viking Spacecraft.</title>
        <authorList>
            <person name="Seuylemezian A."/>
            <person name="Cooper K."/>
            <person name="Vaishampayan P."/>
        </authorList>
    </citation>
    <scope>NUCLEOTIDE SEQUENCE [LARGE SCALE GENOMIC DNA]</scope>
    <source>
        <strain evidence="2 3">V1-29</strain>
    </source>
</reference>
<evidence type="ECO:0000313" key="3">
    <source>
        <dbReference type="Proteomes" id="UP000234748"/>
    </source>
</evidence>
<feature type="transmembrane region" description="Helical" evidence="1">
    <location>
        <begin position="131"/>
        <end position="150"/>
    </location>
</feature>
<proteinExistence type="predicted"/>
<name>A0A2N5M5Z8_9BACI</name>
<dbReference type="OrthoDB" id="2609634at2"/>
<protein>
    <recommendedName>
        <fullName evidence="4">Yip1 domain-containing protein</fullName>
    </recommendedName>
</protein>
<organism evidence="2 3">
    <name type="scientific">Peribacillus deserti</name>
    <dbReference type="NCBI Taxonomy" id="673318"/>
    <lineage>
        <taxon>Bacteria</taxon>
        <taxon>Bacillati</taxon>
        <taxon>Bacillota</taxon>
        <taxon>Bacilli</taxon>
        <taxon>Bacillales</taxon>
        <taxon>Bacillaceae</taxon>
        <taxon>Peribacillus</taxon>
    </lineage>
</organism>
<evidence type="ECO:0008006" key="4">
    <source>
        <dbReference type="Google" id="ProtNLM"/>
    </source>
</evidence>
<keyword evidence="3" id="KW-1185">Reference proteome</keyword>
<keyword evidence="1" id="KW-0812">Transmembrane</keyword>
<keyword evidence="1" id="KW-0472">Membrane</keyword>